<proteinExistence type="predicted"/>
<keyword evidence="3" id="KW-1185">Reference proteome</keyword>
<feature type="region of interest" description="Disordered" evidence="1">
    <location>
        <begin position="1"/>
        <end position="21"/>
    </location>
</feature>
<comment type="caution">
    <text evidence="2">The sequence shown here is derived from an EMBL/GenBank/DDBJ whole genome shotgun (WGS) entry which is preliminary data.</text>
</comment>
<name>A0A9W9LVL0_9EURO</name>
<reference evidence="2" key="1">
    <citation type="submission" date="2022-11" db="EMBL/GenBank/DDBJ databases">
        <authorList>
            <person name="Petersen C."/>
        </authorList>
    </citation>
    <scope>NUCLEOTIDE SEQUENCE</scope>
    <source>
        <strain evidence="2">IBT 21917</strain>
    </source>
</reference>
<dbReference type="AlphaFoldDB" id="A0A9W9LVL0"/>
<sequence length="101" mass="10662">MVTVSFSSENSGKTAAVKIPPDNQYRPLRSLLSDQGLQVFQATSAQLSANFSPAVNCFVGLSSGTVGYMTTERTFTWLGANQAPAPGVNLNDAVIKCYAGK</sequence>
<accession>A0A9W9LVL0</accession>
<organism evidence="2 3">
    <name type="scientific">Penicillium capsulatum</name>
    <dbReference type="NCBI Taxonomy" id="69766"/>
    <lineage>
        <taxon>Eukaryota</taxon>
        <taxon>Fungi</taxon>
        <taxon>Dikarya</taxon>
        <taxon>Ascomycota</taxon>
        <taxon>Pezizomycotina</taxon>
        <taxon>Eurotiomycetes</taxon>
        <taxon>Eurotiomycetidae</taxon>
        <taxon>Eurotiales</taxon>
        <taxon>Aspergillaceae</taxon>
        <taxon>Penicillium</taxon>
    </lineage>
</organism>
<evidence type="ECO:0000256" key="1">
    <source>
        <dbReference type="SAM" id="MobiDB-lite"/>
    </source>
</evidence>
<dbReference type="Proteomes" id="UP001146351">
    <property type="component" value="Unassembled WGS sequence"/>
</dbReference>
<reference evidence="2" key="2">
    <citation type="journal article" date="2023" name="IMA Fungus">
        <title>Comparative genomic study of the Penicillium genus elucidates a diverse pangenome and 15 lateral gene transfer events.</title>
        <authorList>
            <person name="Petersen C."/>
            <person name="Sorensen T."/>
            <person name="Nielsen M.R."/>
            <person name="Sondergaard T.E."/>
            <person name="Sorensen J.L."/>
            <person name="Fitzpatrick D.A."/>
            <person name="Frisvad J.C."/>
            <person name="Nielsen K.L."/>
        </authorList>
    </citation>
    <scope>NUCLEOTIDE SEQUENCE</scope>
    <source>
        <strain evidence="2">IBT 21917</strain>
    </source>
</reference>
<evidence type="ECO:0000313" key="2">
    <source>
        <dbReference type="EMBL" id="KAJ5179140.1"/>
    </source>
</evidence>
<feature type="compositionally biased region" description="Polar residues" evidence="1">
    <location>
        <begin position="1"/>
        <end position="13"/>
    </location>
</feature>
<dbReference type="EMBL" id="JAPQKO010000002">
    <property type="protein sequence ID" value="KAJ5179140.1"/>
    <property type="molecule type" value="Genomic_DNA"/>
</dbReference>
<evidence type="ECO:0000313" key="3">
    <source>
        <dbReference type="Proteomes" id="UP001146351"/>
    </source>
</evidence>
<gene>
    <name evidence="2" type="ORF">N7492_002350</name>
</gene>
<protein>
    <submittedName>
        <fullName evidence="2">Uncharacterized protein</fullName>
    </submittedName>
</protein>